<gene>
    <name evidence="3" type="ORF">I6G47_30450</name>
    <name evidence="4" type="ORF">SAMN05421547_102160</name>
</gene>
<accession>A0A1H3GCN3</accession>
<organism evidence="4 5">
    <name type="scientific">Delftia lacustris</name>
    <dbReference type="NCBI Taxonomy" id="558537"/>
    <lineage>
        <taxon>Bacteria</taxon>
        <taxon>Pseudomonadati</taxon>
        <taxon>Pseudomonadota</taxon>
        <taxon>Betaproteobacteria</taxon>
        <taxon>Burkholderiales</taxon>
        <taxon>Comamonadaceae</taxon>
        <taxon>Delftia</taxon>
    </lineage>
</organism>
<dbReference type="PANTHER" id="PTHR33525:SF4">
    <property type="entry name" value="CYCLIC DI-GMP PHOSPHODIESTERASE CDGJ"/>
    <property type="match status" value="1"/>
</dbReference>
<proteinExistence type="predicted"/>
<sequence length="429" mass="46858">MTTNDNSSAPPPPLPAGVEDGQVAVIARQAIVNEARDVFGYELFDRSTAQHAHTAASDAALLFNALSYAGAEALVGKKTVFINCTHDSLAGGHLELIHPDKVVLEVPTLGENATAADIEERLPTFQALRQRGFRLAFNQHLLRRAYASWLPAAAFIKLDMQTFALADAETLVKFARAHTNAQIVAEKVETSEQFERMRDLGVRLFQGFWFAQPQLVQARTIRPTQATIIQLINLVRQQASTDEIEALLKKDPTLSFNLLRFINSSGFGLSCEITSFRHAVMILGLKKLFRWAALLLTTSRAGGTPPAVGQTAVVRGRLMELLTAELLSPEECDNAFVVGVFSLLDVMLGQPMEKALESIALPQPVIDALVHNKGVFAPFLELTRACESGDDEGFARAANALQLSNHQVNWAHLQALAWADNLTADEPMA</sequence>
<dbReference type="Proteomes" id="UP000183417">
    <property type="component" value="Unassembled WGS sequence"/>
</dbReference>
<protein>
    <submittedName>
        <fullName evidence="4">EAL and modified HD-GYP domain-containing signal transduction protein</fullName>
    </submittedName>
    <submittedName>
        <fullName evidence="3">HDOD domain-containing protein</fullName>
    </submittedName>
</protein>
<dbReference type="InterPro" id="IPR001633">
    <property type="entry name" value="EAL_dom"/>
</dbReference>
<evidence type="ECO:0000259" key="1">
    <source>
        <dbReference type="PROSITE" id="PS50883"/>
    </source>
</evidence>
<dbReference type="Gene3D" id="3.20.20.450">
    <property type="entry name" value="EAL domain"/>
    <property type="match status" value="1"/>
</dbReference>
<dbReference type="PROSITE" id="PS51833">
    <property type="entry name" value="HDOD"/>
    <property type="match status" value="1"/>
</dbReference>
<dbReference type="InterPro" id="IPR014408">
    <property type="entry name" value="dGMP_Pdiesterase_EAL/HD-GYP"/>
</dbReference>
<evidence type="ECO:0000259" key="2">
    <source>
        <dbReference type="PROSITE" id="PS51833"/>
    </source>
</evidence>
<evidence type="ECO:0000313" key="3">
    <source>
        <dbReference type="EMBL" id="QPS81230.1"/>
    </source>
</evidence>
<keyword evidence="6" id="KW-1185">Reference proteome</keyword>
<dbReference type="PROSITE" id="PS50883">
    <property type="entry name" value="EAL"/>
    <property type="match status" value="1"/>
</dbReference>
<dbReference type="Pfam" id="PF00563">
    <property type="entry name" value="EAL"/>
    <property type="match status" value="1"/>
</dbReference>
<evidence type="ECO:0000313" key="4">
    <source>
        <dbReference type="EMBL" id="SDY01041.1"/>
    </source>
</evidence>
<dbReference type="Gene3D" id="1.10.3210.10">
    <property type="entry name" value="Hypothetical protein af1432"/>
    <property type="match status" value="1"/>
</dbReference>
<name>A0A1H3GCN3_9BURK</name>
<dbReference type="PIRSF" id="PIRSF003180">
    <property type="entry name" value="DiGMPpdiest_YuxH"/>
    <property type="match status" value="1"/>
</dbReference>
<dbReference type="SUPFAM" id="SSF141868">
    <property type="entry name" value="EAL domain-like"/>
    <property type="match status" value="1"/>
</dbReference>
<evidence type="ECO:0000313" key="5">
    <source>
        <dbReference type="Proteomes" id="UP000183417"/>
    </source>
</evidence>
<dbReference type="EMBL" id="CP065748">
    <property type="protein sequence ID" value="QPS81230.1"/>
    <property type="molecule type" value="Genomic_DNA"/>
</dbReference>
<dbReference type="SMART" id="SM00052">
    <property type="entry name" value="EAL"/>
    <property type="match status" value="1"/>
</dbReference>
<dbReference type="InterPro" id="IPR052340">
    <property type="entry name" value="RNase_Y/CdgJ"/>
</dbReference>
<dbReference type="InterPro" id="IPR035919">
    <property type="entry name" value="EAL_sf"/>
</dbReference>
<dbReference type="SUPFAM" id="SSF109604">
    <property type="entry name" value="HD-domain/PDEase-like"/>
    <property type="match status" value="1"/>
</dbReference>
<reference evidence="4 5" key="1">
    <citation type="submission" date="2016-10" db="EMBL/GenBank/DDBJ databases">
        <authorList>
            <person name="de Groot N.N."/>
        </authorList>
    </citation>
    <scope>NUCLEOTIDE SEQUENCE [LARGE SCALE GENOMIC DNA]</scope>
    <source>
        <strain evidence="4 5">LMG 24775</strain>
    </source>
</reference>
<dbReference type="AlphaFoldDB" id="A0A1H3GCN3"/>
<dbReference type="EMBL" id="FNPE01000002">
    <property type="protein sequence ID" value="SDY01041.1"/>
    <property type="molecule type" value="Genomic_DNA"/>
</dbReference>
<dbReference type="PANTHER" id="PTHR33525">
    <property type="match status" value="1"/>
</dbReference>
<feature type="domain" description="EAL" evidence="1">
    <location>
        <begin position="1"/>
        <end position="227"/>
    </location>
</feature>
<dbReference type="RefSeq" id="WP_016447651.1">
    <property type="nucleotide sequence ID" value="NZ_AP025556.1"/>
</dbReference>
<dbReference type="InterPro" id="IPR013976">
    <property type="entry name" value="HDOD"/>
</dbReference>
<feature type="domain" description="HDOD" evidence="2">
    <location>
        <begin position="221"/>
        <end position="407"/>
    </location>
</feature>
<evidence type="ECO:0000313" key="6">
    <source>
        <dbReference type="Proteomes" id="UP000595064"/>
    </source>
</evidence>
<dbReference type="Proteomes" id="UP000595064">
    <property type="component" value="Chromosome"/>
</dbReference>
<dbReference type="KEGG" id="dla:I6G47_30450"/>
<dbReference type="GeneID" id="94690891"/>
<reference evidence="3 6" key="2">
    <citation type="submission" date="2020-12" db="EMBL/GenBank/DDBJ databases">
        <title>FDA dAtabase for Regulatory Grade micrObial Sequences (FDA-ARGOS): Supporting development and validation of Infectious Disease Dx tests.</title>
        <authorList>
            <person name="Sproer C."/>
            <person name="Gronow S."/>
            <person name="Severitt S."/>
            <person name="Schroder I."/>
            <person name="Tallon L."/>
            <person name="Sadzewicz L."/>
            <person name="Zhao X."/>
            <person name="Boylan J."/>
            <person name="Ott S."/>
            <person name="Bowen H."/>
            <person name="Vavikolanu K."/>
            <person name="Mehta A."/>
            <person name="Aluvathingal J."/>
            <person name="Nadendla S."/>
            <person name="Lowell S."/>
            <person name="Myers T."/>
            <person name="Yan Y."/>
            <person name="Sichtig H."/>
        </authorList>
    </citation>
    <scope>NUCLEOTIDE SEQUENCE [LARGE SCALE GENOMIC DNA]</scope>
    <source>
        <strain evidence="3 6">FDAARGOS_890</strain>
    </source>
</reference>
<dbReference type="Pfam" id="PF08668">
    <property type="entry name" value="HDOD"/>
    <property type="match status" value="1"/>
</dbReference>